<evidence type="ECO:0000313" key="3">
    <source>
        <dbReference type="EMBL" id="EHO79086.1"/>
    </source>
</evidence>
<evidence type="ECO:0000259" key="2">
    <source>
        <dbReference type="SMART" id="SM00912"/>
    </source>
</evidence>
<feature type="domain" description="Filamentous haemagglutinin FhaB/tRNA nuclease CdiA-like TPS" evidence="2">
    <location>
        <begin position="48"/>
        <end position="169"/>
    </location>
</feature>
<accession>H1PWN4</accession>
<dbReference type="EMBL" id="AGWJ02000001">
    <property type="protein sequence ID" value="EHO79086.1"/>
    <property type="molecule type" value="Genomic_DNA"/>
</dbReference>
<dbReference type="SUPFAM" id="SSF51126">
    <property type="entry name" value="Pectin lyase-like"/>
    <property type="match status" value="1"/>
</dbReference>
<reference evidence="3 4" key="1">
    <citation type="submission" date="2012-07" db="EMBL/GenBank/DDBJ databases">
        <title>The Genome Sequence of Fusobacterium ulcerans 12_1B.</title>
        <authorList>
            <consortium name="The Broad Institute Genome Sequencing Platform"/>
            <person name="Earl A."/>
            <person name="Ward D."/>
            <person name="Feldgarden M."/>
            <person name="Gevers D."/>
            <person name="Strauss J."/>
            <person name="Ambrose C.E."/>
            <person name="Allen-Vercoe E."/>
            <person name="Walker B."/>
            <person name="Young S.K."/>
            <person name="Zeng Q."/>
            <person name="Gargeya S."/>
            <person name="Fitzgerald M."/>
            <person name="Haas B."/>
            <person name="Abouelleil A."/>
            <person name="Alvarado L."/>
            <person name="Arachchi H.M."/>
            <person name="Berlin A.M."/>
            <person name="Chapman S.B."/>
            <person name="Goldberg J."/>
            <person name="Griggs A."/>
            <person name="Gujja S."/>
            <person name="Hansen M."/>
            <person name="Howarth C."/>
            <person name="Imamovic A."/>
            <person name="Larimer J."/>
            <person name="McCowen C."/>
            <person name="Montmayeur A."/>
            <person name="Murphy C."/>
            <person name="Neiman D."/>
            <person name="Pearson M."/>
            <person name="Priest M."/>
            <person name="Roberts A."/>
            <person name="Saif S."/>
            <person name="Shea T."/>
            <person name="Sisk P."/>
            <person name="Sykes S."/>
            <person name="Wortman J."/>
            <person name="Nusbaum C."/>
            <person name="Birren B."/>
        </authorList>
    </citation>
    <scope>NUCLEOTIDE SEQUENCE [LARGE SCALE GENOMIC DNA]</scope>
    <source>
        <strain evidence="3 4">12_1B</strain>
    </source>
</reference>
<keyword evidence="1" id="KW-1133">Transmembrane helix</keyword>
<dbReference type="SMART" id="SM00912">
    <property type="entry name" value="Haemagg_act"/>
    <property type="match status" value="1"/>
</dbReference>
<comment type="caution">
    <text evidence="3">The sequence shown here is derived from an EMBL/GenBank/DDBJ whole genome shotgun (WGS) entry which is preliminary data.</text>
</comment>
<dbReference type="InterPro" id="IPR011050">
    <property type="entry name" value="Pectin_lyase_fold/virulence"/>
</dbReference>
<keyword evidence="4" id="KW-1185">Reference proteome</keyword>
<gene>
    <name evidence="3" type="ORF">HMPREF0402_02827</name>
</gene>
<sequence>MEILKNKLLKRLIIYIYVFFSIFTHSVMGAATVVDQNRSQQTNVERAPNGVPIVNINAPNKNGVSHNYFEEYNVGKEGILLNNSSKENNKTQLGGIIQGNSNLKGREADVILTEVTGVNRSKIEGYTEIVGKSAEYILANPNGIYLNGAGFINTPRVILTTGKSITDELGDLQGFDIDDGTVVVGGQGIDGKNVRMVDIVSRTAELNGAVYGGEEVNVVLGRNEYNHKTREVKVKAEKEGDKPKVALDAKALGSLYAGRIYLQSTEKGVGVNSQGEMLAGSGDLEIDVNGDLILKDAQAKNDINIKAENVKIQERAVAENNIDINSKDIVNTGNISSNKNITIKSSNVENKGNISSKNINISNEEKIVNAGKISGDNVVITSKDMDNKELIAENADIALSGNLKNESLKTVENLNIKAKNIENTGTIAANKKVKIESANLTNKGNITGESIEIKNEGNILNEKNIVSLSIDITSKSLYNNGVIQGDVLTLKITDYLENRGNITGKTIKLNAEQILNKGTLYGEDHLALTASKYINENIGMMAGGQIFLNGIGDNAGNIQGDKVNLTGTSIKNSGNITGEDTLNINADLENSGTVQGKNLVAIIGDVNNSKDIKSEKELNISGNIINTGYIYGENLDIIGNVDNNGDILSLLNMKITGNVTNNKNINSGNKLVLLSDNILNNDKISALELLINGNKLVNNGLITSDNGVLNIYELENYGTIYGKSSITISGNKILNAKLIQSSNNLYLISKNIINKGDIFSGNNMNITSQFFNNSGRIIGDGDLIFDTDNSIENSNLIQGNNITLKEIDNSGKLLAKEKIKLSKARNSGTISAMKSFEGEGLLNFLFGKLILGEHLSLEKELLNEGIISIKGDIAAENVSNTGSIISEGNIVLKELNNNAGTIEGKNINIENTGTLNNQLGNIKVFDNDSVLYIQAENIQNVDGKIQSQGQLELNIFNSFTLEGNYTGNNLLKITAISLSTNTDIENGGDILLNLSGDFLNNNKFISGNNITVNAMNLINNKTLGSAGGFTADLSGKMDNFGSIILGNRDNMITAAENINNSGYLTSQNNLTINSKDLINNGQIASGNILTLNSENILNGNYSLIYSNNDMMITLKEDFINNKGEVHSGNNIEIKALGKVQNNAGIIEAIGDIYIEVAQIENLGEITVNYSAAGGTSTNYIKNMAYISSGKDITLKTTGDVVNREGNILAGRDIKITAYKLINGNIRDGESNNLINYKYSFSGNETDRITKISAGNNINISAIEIGDGILLTETNVVNDRYMSIEQVILNSSNIEKTGTIDIESYITIPEGDKGLFVVAKDSINSKNILVSVEEKKDVGKEEILSRDNYVLNDKIPEFTYLIETNVKFIDMSYYLGSDYFFRKIGYNPEREVRLLGDAFYESRIVNRAIFENTGKRYLNGAANEKEQMQILLDNSVKAMEDFSLSIGIALTKEQINNLKNDIIWYVEEEVNGVKVLVPRIYLSKETLASLVDSKIDVVVENETTIQQMK</sequence>
<proteinExistence type="predicted"/>
<dbReference type="NCBIfam" id="TIGR01901">
    <property type="entry name" value="adhes_NPXG"/>
    <property type="match status" value="1"/>
</dbReference>
<feature type="transmembrane region" description="Helical" evidence="1">
    <location>
        <begin position="12"/>
        <end position="34"/>
    </location>
</feature>
<dbReference type="Pfam" id="PF05860">
    <property type="entry name" value="TPS"/>
    <property type="match status" value="1"/>
</dbReference>
<dbReference type="InterPro" id="IPR012334">
    <property type="entry name" value="Pectin_lyas_fold"/>
</dbReference>
<dbReference type="RefSeq" id="WP_008698621.1">
    <property type="nucleotide sequence ID" value="NZ_KE161007.1"/>
</dbReference>
<keyword evidence="1" id="KW-0812">Transmembrane</keyword>
<dbReference type="PATRIC" id="fig|457404.5.peg.9"/>
<dbReference type="InterPro" id="IPR008638">
    <property type="entry name" value="FhaB/CdiA-like_TPS"/>
</dbReference>
<name>H1PWN4_9FUSO</name>
<dbReference type="Gene3D" id="2.160.20.10">
    <property type="entry name" value="Single-stranded right-handed beta-helix, Pectin lyase-like"/>
    <property type="match status" value="1"/>
</dbReference>
<dbReference type="HOGENOM" id="CLU_002835_0_0_0"/>
<dbReference type="BioCyc" id="FSP457404-HMP:GTSQ-2858-MONOMER"/>
<keyword evidence="1" id="KW-0472">Membrane</keyword>
<evidence type="ECO:0000313" key="4">
    <source>
        <dbReference type="Proteomes" id="UP000003233"/>
    </source>
</evidence>
<protein>
    <submittedName>
        <fullName evidence="3">Filamentous hemagglutinin family domain-containing protein</fullName>
    </submittedName>
</protein>
<dbReference type="Proteomes" id="UP000003233">
    <property type="component" value="Unassembled WGS sequence"/>
</dbReference>
<organism evidence="3 4">
    <name type="scientific">Fusobacterium ulcerans 12-1B</name>
    <dbReference type="NCBI Taxonomy" id="457404"/>
    <lineage>
        <taxon>Bacteria</taxon>
        <taxon>Fusobacteriati</taxon>
        <taxon>Fusobacteriota</taxon>
        <taxon>Fusobacteriia</taxon>
        <taxon>Fusobacteriales</taxon>
        <taxon>Fusobacteriaceae</taxon>
        <taxon>Fusobacterium</taxon>
    </lineage>
</organism>
<evidence type="ECO:0000256" key="1">
    <source>
        <dbReference type="SAM" id="Phobius"/>
    </source>
</evidence>